<dbReference type="Gene3D" id="1.20.1600.10">
    <property type="entry name" value="Outer membrane efflux proteins (OEP)"/>
    <property type="match status" value="1"/>
</dbReference>
<dbReference type="PANTHER" id="PTHR30026:SF20">
    <property type="entry name" value="OUTER MEMBRANE PROTEIN TOLC"/>
    <property type="match status" value="1"/>
</dbReference>
<evidence type="ECO:0000256" key="5">
    <source>
        <dbReference type="ARBA" id="ARBA00022692"/>
    </source>
</evidence>
<evidence type="ECO:0000256" key="6">
    <source>
        <dbReference type="ARBA" id="ARBA00023136"/>
    </source>
</evidence>
<dbReference type="STRING" id="1267423.SAMN05216290_2382"/>
<dbReference type="GeneID" id="99987083"/>
<comment type="similarity">
    <text evidence="2">Belongs to the outer membrane factor (OMF) (TC 1.B.17) family.</text>
</comment>
<sequence>MTKRYIYIATLLLLFSGLNISAQQMLTKHDALRIVMENNFDVVLSEEQLKIAETNTSIFNSGYLPTLSGNAGITYNIDNLNVERQDGSVIETTNAKSDSHNAGLNLNYVLFNGFSRKYNLERNKELLNQGQLNMRATLEATILTLFQSYYGVARSQHNVENLQETLVISKERLRRMQYGYEYGRNSRLDVSNAEVDVNTDSINLLNAKQNLANSKRDLNFILGQPANTVINVDTTLQFNGLVNRDELHASMQTESVQILIANSNIAANRSATKATQGGYYPSLSLNGSYSYRRGNNNDASFTAANTSSGFSYGASLSWNLFDGGSTRTNEQVAKINENISQIGLEQTKNQLEVDFENAWGDYQNKLFVVQAQEANLQTNRQNFERSVEQYKLGQLTSIDFRTAQRNLLTAEVSLTQAKYDAKIAELVLLQLAGRIQEADF</sequence>
<evidence type="ECO:0000313" key="8">
    <source>
        <dbReference type="EMBL" id="SEW27028.1"/>
    </source>
</evidence>
<dbReference type="RefSeq" id="WP_090258802.1">
    <property type="nucleotide sequence ID" value="NZ_FOIR01000002.1"/>
</dbReference>
<organism evidence="8 9">
    <name type="scientific">Roseivirga pacifica</name>
    <dbReference type="NCBI Taxonomy" id="1267423"/>
    <lineage>
        <taxon>Bacteria</taxon>
        <taxon>Pseudomonadati</taxon>
        <taxon>Bacteroidota</taxon>
        <taxon>Cytophagia</taxon>
        <taxon>Cytophagales</taxon>
        <taxon>Roseivirgaceae</taxon>
        <taxon>Roseivirga</taxon>
    </lineage>
</organism>
<dbReference type="GO" id="GO:0009279">
    <property type="term" value="C:cell outer membrane"/>
    <property type="evidence" value="ECO:0007669"/>
    <property type="project" value="UniProtKB-SubCell"/>
</dbReference>
<dbReference type="SUPFAM" id="SSF56954">
    <property type="entry name" value="Outer membrane efflux proteins (OEP)"/>
    <property type="match status" value="1"/>
</dbReference>
<dbReference type="Pfam" id="PF02321">
    <property type="entry name" value="OEP"/>
    <property type="match status" value="2"/>
</dbReference>
<evidence type="ECO:0000256" key="4">
    <source>
        <dbReference type="ARBA" id="ARBA00022452"/>
    </source>
</evidence>
<protein>
    <submittedName>
        <fullName evidence="8">Outer membrane protein TolC</fullName>
    </submittedName>
</protein>
<accession>A0A1I0QJC5</accession>
<gene>
    <name evidence="8" type="ORF">SAMN05216290_2382</name>
</gene>
<dbReference type="GO" id="GO:0015562">
    <property type="term" value="F:efflux transmembrane transporter activity"/>
    <property type="evidence" value="ECO:0007669"/>
    <property type="project" value="InterPro"/>
</dbReference>
<dbReference type="EMBL" id="FOIR01000002">
    <property type="protein sequence ID" value="SEW27028.1"/>
    <property type="molecule type" value="Genomic_DNA"/>
</dbReference>
<comment type="subcellular location">
    <subcellularLocation>
        <location evidence="1">Cell outer membrane</location>
    </subcellularLocation>
</comment>
<evidence type="ECO:0000256" key="7">
    <source>
        <dbReference type="ARBA" id="ARBA00023237"/>
    </source>
</evidence>
<evidence type="ECO:0000256" key="2">
    <source>
        <dbReference type="ARBA" id="ARBA00007613"/>
    </source>
</evidence>
<dbReference type="AlphaFoldDB" id="A0A1I0QJC5"/>
<dbReference type="GO" id="GO:0015288">
    <property type="term" value="F:porin activity"/>
    <property type="evidence" value="ECO:0007669"/>
    <property type="project" value="TreeGrafter"/>
</dbReference>
<dbReference type="InterPro" id="IPR051906">
    <property type="entry name" value="TolC-like"/>
</dbReference>
<evidence type="ECO:0000256" key="3">
    <source>
        <dbReference type="ARBA" id="ARBA00022448"/>
    </source>
</evidence>
<keyword evidence="4" id="KW-1134">Transmembrane beta strand</keyword>
<reference evidence="9" key="1">
    <citation type="submission" date="2016-10" db="EMBL/GenBank/DDBJ databases">
        <authorList>
            <person name="Varghese N."/>
            <person name="Submissions S."/>
        </authorList>
    </citation>
    <scope>NUCLEOTIDE SEQUENCE [LARGE SCALE GENOMIC DNA]</scope>
    <source>
        <strain evidence="9">CGMCC 1.12402</strain>
    </source>
</reference>
<dbReference type="OrthoDB" id="9771205at2"/>
<dbReference type="InterPro" id="IPR003423">
    <property type="entry name" value="OMP_efflux"/>
</dbReference>
<dbReference type="GO" id="GO:1990281">
    <property type="term" value="C:efflux pump complex"/>
    <property type="evidence" value="ECO:0007669"/>
    <property type="project" value="TreeGrafter"/>
</dbReference>
<proteinExistence type="inferred from homology"/>
<evidence type="ECO:0000256" key="1">
    <source>
        <dbReference type="ARBA" id="ARBA00004442"/>
    </source>
</evidence>
<name>A0A1I0QJC5_9BACT</name>
<keyword evidence="9" id="KW-1185">Reference proteome</keyword>
<dbReference type="PANTHER" id="PTHR30026">
    <property type="entry name" value="OUTER MEMBRANE PROTEIN TOLC"/>
    <property type="match status" value="1"/>
</dbReference>
<keyword evidence="5" id="KW-0812">Transmembrane</keyword>
<evidence type="ECO:0000313" key="9">
    <source>
        <dbReference type="Proteomes" id="UP000199437"/>
    </source>
</evidence>
<keyword evidence="6" id="KW-0472">Membrane</keyword>
<keyword evidence="7" id="KW-0998">Cell outer membrane</keyword>
<keyword evidence="3" id="KW-0813">Transport</keyword>
<dbReference type="Proteomes" id="UP000199437">
    <property type="component" value="Unassembled WGS sequence"/>
</dbReference>